<dbReference type="RefSeq" id="WP_345338444.1">
    <property type="nucleotide sequence ID" value="NZ_BAABLI010000005.1"/>
</dbReference>
<sequence length="109" mass="11320">MDPLARAIGTVINKYPQRGFTVADLKQVSGLPAAALVGILDNLVKDHLVRREVTETGTTYWAIASDPNHTPLKKDSTEPPEEKGSTLAAGATAGLVTAALAALIAELGS</sequence>
<dbReference type="Proteomes" id="UP001597380">
    <property type="component" value="Unassembled WGS sequence"/>
</dbReference>
<protein>
    <recommendedName>
        <fullName evidence="4">MarR family transcriptional regulator</fullName>
    </recommendedName>
</protein>
<gene>
    <name evidence="2" type="ORF">ACFSJ3_04745</name>
</gene>
<evidence type="ECO:0000313" key="3">
    <source>
        <dbReference type="Proteomes" id="UP001597380"/>
    </source>
</evidence>
<evidence type="ECO:0008006" key="4">
    <source>
        <dbReference type="Google" id="ProtNLM"/>
    </source>
</evidence>
<keyword evidence="3" id="KW-1185">Reference proteome</keyword>
<feature type="compositionally biased region" description="Basic and acidic residues" evidence="1">
    <location>
        <begin position="72"/>
        <end position="84"/>
    </location>
</feature>
<evidence type="ECO:0000256" key="1">
    <source>
        <dbReference type="SAM" id="MobiDB-lite"/>
    </source>
</evidence>
<name>A0ABW4XMN7_9GAMM</name>
<comment type="caution">
    <text evidence="2">The sequence shown here is derived from an EMBL/GenBank/DDBJ whole genome shotgun (WGS) entry which is preliminary data.</text>
</comment>
<dbReference type="EMBL" id="JBHUHT010000008">
    <property type="protein sequence ID" value="MFD2095284.1"/>
    <property type="molecule type" value="Genomic_DNA"/>
</dbReference>
<reference evidence="3" key="1">
    <citation type="journal article" date="2019" name="Int. J. Syst. Evol. Microbiol.">
        <title>The Global Catalogue of Microorganisms (GCM) 10K type strain sequencing project: providing services to taxonomists for standard genome sequencing and annotation.</title>
        <authorList>
            <consortium name="The Broad Institute Genomics Platform"/>
            <consortium name="The Broad Institute Genome Sequencing Center for Infectious Disease"/>
            <person name="Wu L."/>
            <person name="Ma J."/>
        </authorList>
    </citation>
    <scope>NUCLEOTIDE SEQUENCE [LARGE SCALE GENOMIC DNA]</scope>
    <source>
        <strain evidence="3">CGMCC 1.10992</strain>
    </source>
</reference>
<organism evidence="2 3">
    <name type="scientific">Corallincola platygyrae</name>
    <dbReference type="NCBI Taxonomy" id="1193278"/>
    <lineage>
        <taxon>Bacteria</taxon>
        <taxon>Pseudomonadati</taxon>
        <taxon>Pseudomonadota</taxon>
        <taxon>Gammaproteobacteria</taxon>
        <taxon>Alteromonadales</taxon>
        <taxon>Psychromonadaceae</taxon>
        <taxon>Corallincola</taxon>
    </lineage>
</organism>
<accession>A0ABW4XMN7</accession>
<proteinExistence type="predicted"/>
<feature type="region of interest" description="Disordered" evidence="1">
    <location>
        <begin position="64"/>
        <end position="88"/>
    </location>
</feature>
<evidence type="ECO:0000313" key="2">
    <source>
        <dbReference type="EMBL" id="MFD2095284.1"/>
    </source>
</evidence>